<reference evidence="2" key="1">
    <citation type="submission" date="2021-04" db="EMBL/GenBank/DDBJ databases">
        <authorList>
            <person name="Tunstrom K."/>
        </authorList>
    </citation>
    <scope>NUCLEOTIDE SEQUENCE</scope>
</reference>
<dbReference type="Proteomes" id="UP000691718">
    <property type="component" value="Unassembled WGS sequence"/>
</dbReference>
<evidence type="ECO:0000259" key="1">
    <source>
        <dbReference type="Pfam" id="PF18701"/>
    </source>
</evidence>
<evidence type="ECO:0000313" key="2">
    <source>
        <dbReference type="EMBL" id="CAG5020177.1"/>
    </source>
</evidence>
<protein>
    <submittedName>
        <fullName evidence="2">(apollo) hypothetical protein</fullName>
    </submittedName>
</protein>
<evidence type="ECO:0000313" key="3">
    <source>
        <dbReference type="Proteomes" id="UP000691718"/>
    </source>
</evidence>
<comment type="caution">
    <text evidence="2">The sequence shown here is derived from an EMBL/GenBank/DDBJ whole genome shotgun (WGS) entry which is preliminary data.</text>
</comment>
<sequence>MNITWHFNAPSWPSAGGLWEAAVKSVKYHLRRVIGEQKLTFEEFSTPLTQIEACLNSRPLCAITEDPNDINYLTPSHFLASGPVLSIVETEKDERTRWHMTQKIFNDVWKRWKSEYLTVLSARNKWQQSTENIKIDDIVIIHEANLPAGRGALERVIHVHPGKDGIVRVVTVKTKNGTIKRPITKLTILPTQSEANYQNPTNCQSSPKNNQELSLKADHKNDKPEKARSSIKLCNFIMIPRVYTSIKHQT</sequence>
<dbReference type="EMBL" id="CAJQZP010001133">
    <property type="protein sequence ID" value="CAG5020177.1"/>
    <property type="molecule type" value="Genomic_DNA"/>
</dbReference>
<name>A0A8S3XDW3_PARAO</name>
<feature type="domain" description="DUF5641" evidence="1">
    <location>
        <begin position="96"/>
        <end position="189"/>
    </location>
</feature>
<dbReference type="OrthoDB" id="5986643at2759"/>
<dbReference type="Pfam" id="PF18701">
    <property type="entry name" value="DUF5641"/>
    <property type="match status" value="1"/>
</dbReference>
<gene>
    <name evidence="2" type="ORF">PAPOLLO_LOCUS17235</name>
</gene>
<dbReference type="AlphaFoldDB" id="A0A8S3XDW3"/>
<dbReference type="PANTHER" id="PTHR47331">
    <property type="entry name" value="PHD-TYPE DOMAIN-CONTAINING PROTEIN"/>
    <property type="match status" value="1"/>
</dbReference>
<dbReference type="InterPro" id="IPR040676">
    <property type="entry name" value="DUF5641"/>
</dbReference>
<organism evidence="2 3">
    <name type="scientific">Parnassius apollo</name>
    <name type="common">Apollo butterfly</name>
    <name type="synonym">Papilio apollo</name>
    <dbReference type="NCBI Taxonomy" id="110799"/>
    <lineage>
        <taxon>Eukaryota</taxon>
        <taxon>Metazoa</taxon>
        <taxon>Ecdysozoa</taxon>
        <taxon>Arthropoda</taxon>
        <taxon>Hexapoda</taxon>
        <taxon>Insecta</taxon>
        <taxon>Pterygota</taxon>
        <taxon>Neoptera</taxon>
        <taxon>Endopterygota</taxon>
        <taxon>Lepidoptera</taxon>
        <taxon>Glossata</taxon>
        <taxon>Ditrysia</taxon>
        <taxon>Papilionoidea</taxon>
        <taxon>Papilionidae</taxon>
        <taxon>Parnassiinae</taxon>
        <taxon>Parnassini</taxon>
        <taxon>Parnassius</taxon>
        <taxon>Parnassius</taxon>
    </lineage>
</organism>
<accession>A0A8S3XDW3</accession>
<proteinExistence type="predicted"/>
<keyword evidence="3" id="KW-1185">Reference proteome</keyword>